<dbReference type="InterPro" id="IPR036855">
    <property type="entry name" value="Znf_CCCH_sf"/>
</dbReference>
<reference evidence="7 8" key="1">
    <citation type="submission" date="2009-08" db="EMBL/GenBank/DDBJ databases">
        <title>The Genome Sequence of Spizellomyces punctatus strain DAOM BR117.</title>
        <authorList>
            <consortium name="The Broad Institute Genome Sequencing Platform"/>
            <person name="Russ C."/>
            <person name="Cuomo C."/>
            <person name="Shea T."/>
            <person name="Young S.K."/>
            <person name="Zeng Q."/>
            <person name="Koehrsen M."/>
            <person name="Haas B."/>
            <person name="Borodovsky M."/>
            <person name="Guigo R."/>
            <person name="Alvarado L."/>
            <person name="Berlin A."/>
            <person name="Bochicchio J."/>
            <person name="Borenstein D."/>
            <person name="Chapman S."/>
            <person name="Chen Z."/>
            <person name="Engels R."/>
            <person name="Freedman E."/>
            <person name="Gellesch M."/>
            <person name="Goldberg J."/>
            <person name="Griggs A."/>
            <person name="Gujja S."/>
            <person name="Heiman D."/>
            <person name="Hepburn T."/>
            <person name="Howarth C."/>
            <person name="Jen D."/>
            <person name="Larson L."/>
            <person name="Lewis B."/>
            <person name="Mehta T."/>
            <person name="Park D."/>
            <person name="Pearson M."/>
            <person name="Roberts A."/>
            <person name="Saif S."/>
            <person name="Shenoy N."/>
            <person name="Sisk P."/>
            <person name="Stolte C."/>
            <person name="Sykes S."/>
            <person name="Thomson T."/>
            <person name="Walk T."/>
            <person name="White J."/>
            <person name="Yandava C."/>
            <person name="Burger G."/>
            <person name="Gray M.W."/>
            <person name="Holland P.W.H."/>
            <person name="King N."/>
            <person name="Lang F.B.F."/>
            <person name="Roger A.J."/>
            <person name="Ruiz-Trillo I."/>
            <person name="Lander E."/>
            <person name="Nusbaum C."/>
        </authorList>
    </citation>
    <scope>NUCLEOTIDE SEQUENCE [LARGE SCALE GENOMIC DNA]</scope>
    <source>
        <strain evidence="7 8">DAOM BR117</strain>
    </source>
</reference>
<dbReference type="eggNOG" id="KOG1492">
    <property type="taxonomic scope" value="Eukaryota"/>
</dbReference>
<dbReference type="InParanoid" id="A0A0L0HJN2"/>
<dbReference type="GO" id="GO:0005634">
    <property type="term" value="C:nucleus"/>
    <property type="evidence" value="ECO:0007669"/>
    <property type="project" value="TreeGrafter"/>
</dbReference>
<dbReference type="PANTHER" id="PTHR46156:SF1">
    <property type="entry name" value="ZINC FINGER CCCH DOMAIN-CONTAINING PROTEIN 3"/>
    <property type="match status" value="1"/>
</dbReference>
<feature type="domain" description="C3H1-type" evidence="6">
    <location>
        <begin position="264"/>
        <end position="291"/>
    </location>
</feature>
<feature type="region of interest" description="Disordered" evidence="5">
    <location>
        <begin position="57"/>
        <end position="112"/>
    </location>
</feature>
<evidence type="ECO:0000256" key="3">
    <source>
        <dbReference type="ARBA" id="ARBA00022833"/>
    </source>
</evidence>
<dbReference type="STRING" id="645134.A0A0L0HJN2"/>
<feature type="domain" description="C3H1-type" evidence="6">
    <location>
        <begin position="344"/>
        <end position="372"/>
    </location>
</feature>
<dbReference type="AlphaFoldDB" id="A0A0L0HJN2"/>
<dbReference type="OMA" id="CKRFTST"/>
<accession>A0A0L0HJN2</accession>
<dbReference type="PROSITE" id="PS50103">
    <property type="entry name" value="ZF_C3H1"/>
    <property type="match status" value="4"/>
</dbReference>
<feature type="compositionally biased region" description="Polar residues" evidence="5">
    <location>
        <begin position="101"/>
        <end position="111"/>
    </location>
</feature>
<dbReference type="InterPro" id="IPR000571">
    <property type="entry name" value="Znf_CCCH"/>
</dbReference>
<proteinExistence type="predicted"/>
<feature type="compositionally biased region" description="Acidic residues" evidence="5">
    <location>
        <begin position="468"/>
        <end position="513"/>
    </location>
</feature>
<dbReference type="SMART" id="SM00356">
    <property type="entry name" value="ZnF_C3H1"/>
    <property type="match status" value="4"/>
</dbReference>
<feature type="zinc finger region" description="C3H1-type" evidence="4">
    <location>
        <begin position="317"/>
        <end position="343"/>
    </location>
</feature>
<evidence type="ECO:0000313" key="7">
    <source>
        <dbReference type="EMBL" id="KND01332.1"/>
    </source>
</evidence>
<evidence type="ECO:0000259" key="6">
    <source>
        <dbReference type="PROSITE" id="PS50103"/>
    </source>
</evidence>
<feature type="region of interest" description="Disordered" evidence="5">
    <location>
        <begin position="387"/>
        <end position="537"/>
    </location>
</feature>
<dbReference type="SUPFAM" id="SSF90229">
    <property type="entry name" value="CCCH zinc finger"/>
    <property type="match status" value="1"/>
</dbReference>
<feature type="region of interest" description="Disordered" evidence="5">
    <location>
        <begin position="125"/>
        <end position="152"/>
    </location>
</feature>
<dbReference type="Gene3D" id="4.10.1000.10">
    <property type="entry name" value="Zinc finger, CCCH-type"/>
    <property type="match status" value="2"/>
</dbReference>
<keyword evidence="1 4" id="KW-0479">Metal-binding</keyword>
<feature type="compositionally biased region" description="Basic and acidic residues" evidence="5">
    <location>
        <begin position="394"/>
        <end position="418"/>
    </location>
</feature>
<dbReference type="OrthoDB" id="410307at2759"/>
<gene>
    <name evidence="7" type="ORF">SPPG_03144</name>
</gene>
<protein>
    <recommendedName>
        <fullName evidence="6">C3H1-type domain-containing protein</fullName>
    </recommendedName>
</protein>
<evidence type="ECO:0000256" key="2">
    <source>
        <dbReference type="ARBA" id="ARBA00022771"/>
    </source>
</evidence>
<dbReference type="EMBL" id="KQ257454">
    <property type="protein sequence ID" value="KND01332.1"/>
    <property type="molecule type" value="Genomic_DNA"/>
</dbReference>
<feature type="compositionally biased region" description="Acidic residues" evidence="5">
    <location>
        <begin position="438"/>
        <end position="458"/>
    </location>
</feature>
<evidence type="ECO:0000256" key="4">
    <source>
        <dbReference type="PROSITE-ProRule" id="PRU00723"/>
    </source>
</evidence>
<dbReference type="RefSeq" id="XP_016609371.1">
    <property type="nucleotide sequence ID" value="XM_016751420.1"/>
</dbReference>
<feature type="zinc finger region" description="C3H1-type" evidence="4">
    <location>
        <begin position="295"/>
        <end position="316"/>
    </location>
</feature>
<dbReference type="PANTHER" id="PTHR46156">
    <property type="entry name" value="CCCH ZINGC FINGER"/>
    <property type="match status" value="1"/>
</dbReference>
<organism evidence="7 8">
    <name type="scientific">Spizellomyces punctatus (strain DAOM BR117)</name>
    <dbReference type="NCBI Taxonomy" id="645134"/>
    <lineage>
        <taxon>Eukaryota</taxon>
        <taxon>Fungi</taxon>
        <taxon>Fungi incertae sedis</taxon>
        <taxon>Chytridiomycota</taxon>
        <taxon>Chytridiomycota incertae sedis</taxon>
        <taxon>Chytridiomycetes</taxon>
        <taxon>Spizellomycetales</taxon>
        <taxon>Spizellomycetaceae</taxon>
        <taxon>Spizellomyces</taxon>
    </lineage>
</organism>
<dbReference type="Proteomes" id="UP000053201">
    <property type="component" value="Unassembled WGS sequence"/>
</dbReference>
<sequence length="537" mass="60375">MADNDEILKQIALLSGALNRQPRLSSSAQYHGRTFHPYQKRPFQRSHNLTLVNKATNAPLPSTSVTNSKHVPASKAYKPSRHRTLVNIPRSSSLPLDMPSGQPQNEANDPSTAFVKTGNKLVRVGSAPLSKPRPPKPPTPIRSKKLSKKTYSRSANKTLIIVDGMQYSKSADGSKLVAANAKRDLATPRRKTVNINGVAFIRDASGRKLIRKTEITPQKKTPKRVVLNGLSFVRSKTGNLVLSNKTPPSLKEGTKAMHNRNKILRKPKYCQFYRFGRCDKGLYCRFAHVPERLAVCPAFLKGQCDVESCKLSHSPNMHNMPTCLHFERGRCRNENCPYLHVKLSPDAAICRDFALEGFCEAGDQCKNRHVYQCPDFAEGKCKNKKCHLPHKAKPKDDRERRADAKDGNWSRMQQHAEEEKEDEELMQLPIRPDFSVDVMEELTDEEEDTSDESDMEDDVQSHSTANSDEVESGECSEKEDDEEEEEEDSEGDTEEENQVIEIYSESEEESMDEDSAHSSAITGSNISPMDFIDLTDD</sequence>
<evidence type="ECO:0000313" key="8">
    <source>
        <dbReference type="Proteomes" id="UP000053201"/>
    </source>
</evidence>
<dbReference type="VEuPathDB" id="FungiDB:SPPG_03144"/>
<feature type="domain" description="C3H1-type" evidence="6">
    <location>
        <begin position="295"/>
        <end position="316"/>
    </location>
</feature>
<keyword evidence="3 4" id="KW-0862">Zinc</keyword>
<keyword evidence="2 4" id="KW-0863">Zinc-finger</keyword>
<dbReference type="GO" id="GO:0008270">
    <property type="term" value="F:zinc ion binding"/>
    <property type="evidence" value="ECO:0007669"/>
    <property type="project" value="UniProtKB-KW"/>
</dbReference>
<feature type="compositionally biased region" description="Pro residues" evidence="5">
    <location>
        <begin position="131"/>
        <end position="140"/>
    </location>
</feature>
<keyword evidence="8" id="KW-1185">Reference proteome</keyword>
<feature type="compositionally biased region" description="Polar residues" evidence="5">
    <location>
        <begin position="57"/>
        <end position="69"/>
    </location>
</feature>
<dbReference type="GeneID" id="27686679"/>
<feature type="domain" description="C3H1-type" evidence="6">
    <location>
        <begin position="317"/>
        <end position="343"/>
    </location>
</feature>
<feature type="zinc finger region" description="C3H1-type" evidence="4">
    <location>
        <begin position="344"/>
        <end position="372"/>
    </location>
</feature>
<feature type="compositionally biased region" description="Basic residues" evidence="5">
    <location>
        <begin position="142"/>
        <end position="151"/>
    </location>
</feature>
<feature type="zinc finger region" description="C3H1-type" evidence="4">
    <location>
        <begin position="264"/>
        <end position="291"/>
    </location>
</feature>
<name>A0A0L0HJN2_SPIPD</name>
<evidence type="ECO:0000256" key="5">
    <source>
        <dbReference type="SAM" id="MobiDB-lite"/>
    </source>
</evidence>
<evidence type="ECO:0000256" key="1">
    <source>
        <dbReference type="ARBA" id="ARBA00022723"/>
    </source>
</evidence>